<name>A0AAV4CT68_9GAST</name>
<dbReference type="AlphaFoldDB" id="A0AAV4CT68"/>
<comment type="caution">
    <text evidence="1">The sequence shown here is derived from an EMBL/GenBank/DDBJ whole genome shotgun (WGS) entry which is preliminary data.</text>
</comment>
<sequence>MGKDLEYDCTLLCWGKTRISFACVVRLMGNDHRMGFPNSERNYPEEGQGLYVHPSQHIVHVTPTSRAAGARLSPGTHLQIKGRVPTIQRNRAMLPIPCD</sequence>
<protein>
    <recommendedName>
        <fullName evidence="3">Galectin</fullName>
    </recommendedName>
</protein>
<accession>A0AAV4CT68</accession>
<evidence type="ECO:0000313" key="2">
    <source>
        <dbReference type="Proteomes" id="UP000735302"/>
    </source>
</evidence>
<evidence type="ECO:0008006" key="3">
    <source>
        <dbReference type="Google" id="ProtNLM"/>
    </source>
</evidence>
<organism evidence="1 2">
    <name type="scientific">Plakobranchus ocellatus</name>
    <dbReference type="NCBI Taxonomy" id="259542"/>
    <lineage>
        <taxon>Eukaryota</taxon>
        <taxon>Metazoa</taxon>
        <taxon>Spiralia</taxon>
        <taxon>Lophotrochozoa</taxon>
        <taxon>Mollusca</taxon>
        <taxon>Gastropoda</taxon>
        <taxon>Heterobranchia</taxon>
        <taxon>Euthyneura</taxon>
        <taxon>Panpulmonata</taxon>
        <taxon>Sacoglossa</taxon>
        <taxon>Placobranchoidea</taxon>
        <taxon>Plakobranchidae</taxon>
        <taxon>Plakobranchus</taxon>
    </lineage>
</organism>
<dbReference type="EMBL" id="BLXT01006951">
    <property type="protein sequence ID" value="GFO35064.1"/>
    <property type="molecule type" value="Genomic_DNA"/>
</dbReference>
<evidence type="ECO:0000313" key="1">
    <source>
        <dbReference type="EMBL" id="GFO35064.1"/>
    </source>
</evidence>
<reference evidence="1 2" key="1">
    <citation type="journal article" date="2021" name="Elife">
        <title>Chloroplast acquisition without the gene transfer in kleptoplastic sea slugs, Plakobranchus ocellatus.</title>
        <authorList>
            <person name="Maeda T."/>
            <person name="Takahashi S."/>
            <person name="Yoshida T."/>
            <person name="Shimamura S."/>
            <person name="Takaki Y."/>
            <person name="Nagai Y."/>
            <person name="Toyoda A."/>
            <person name="Suzuki Y."/>
            <person name="Arimoto A."/>
            <person name="Ishii H."/>
            <person name="Satoh N."/>
            <person name="Nishiyama T."/>
            <person name="Hasebe M."/>
            <person name="Maruyama T."/>
            <person name="Minagawa J."/>
            <person name="Obokata J."/>
            <person name="Shigenobu S."/>
        </authorList>
    </citation>
    <scope>NUCLEOTIDE SEQUENCE [LARGE SCALE GENOMIC DNA]</scope>
</reference>
<dbReference type="Proteomes" id="UP000735302">
    <property type="component" value="Unassembled WGS sequence"/>
</dbReference>
<keyword evidence="2" id="KW-1185">Reference proteome</keyword>
<proteinExistence type="predicted"/>
<gene>
    <name evidence="1" type="ORF">PoB_006156900</name>
</gene>